<dbReference type="RefSeq" id="XP_001323255.1">
    <property type="nucleotide sequence ID" value="XM_001323220.1"/>
</dbReference>
<dbReference type="KEGG" id="tva:4768996"/>
<gene>
    <name evidence="1" type="ORF">TVAG_410350</name>
</gene>
<sequence>MLSSVGLFSRGDKATAKLIHGLEWFTVNKDGKGCVMTTGPGSAPTPPDYLLMGLGACAGNGIKFLLDKNGIKYTKLEIEVNSDWEYKPQKRLDNIRIGVSTDAECDHEKLEKIVQQAEQGICPIAGTLLHTPKIKSFLK</sequence>
<name>A2E8J5_TRIV3</name>
<dbReference type="OrthoDB" id="10256285at2759"/>
<dbReference type="PANTHER" id="PTHR34352">
    <property type="entry name" value="PROTEIN YHFA"/>
    <property type="match status" value="1"/>
</dbReference>
<dbReference type="InParanoid" id="A2E8J5"/>
<keyword evidence="2" id="KW-1185">Reference proteome</keyword>
<dbReference type="SMR" id="A2E8J5"/>
<evidence type="ECO:0008006" key="3">
    <source>
        <dbReference type="Google" id="ProtNLM"/>
    </source>
</evidence>
<dbReference type="InterPro" id="IPR015946">
    <property type="entry name" value="KH_dom-like_a/b"/>
</dbReference>
<dbReference type="InterPro" id="IPR003718">
    <property type="entry name" value="OsmC/Ohr_fam"/>
</dbReference>
<dbReference type="VEuPathDB" id="TrichDB:TVAG_410350"/>
<accession>A2E8J5</accession>
<proteinExistence type="predicted"/>
<reference evidence="1" key="1">
    <citation type="submission" date="2006-10" db="EMBL/GenBank/DDBJ databases">
        <authorList>
            <person name="Amadeo P."/>
            <person name="Zhao Q."/>
            <person name="Wortman J."/>
            <person name="Fraser-Liggett C."/>
            <person name="Carlton J."/>
        </authorList>
    </citation>
    <scope>NUCLEOTIDE SEQUENCE</scope>
    <source>
        <strain evidence="1">G3</strain>
    </source>
</reference>
<dbReference type="AlphaFoldDB" id="A2E8J5"/>
<protein>
    <recommendedName>
        <fullName evidence="3">OsmC-like protein</fullName>
    </recommendedName>
</protein>
<dbReference type="PANTHER" id="PTHR34352:SF1">
    <property type="entry name" value="PROTEIN YHFA"/>
    <property type="match status" value="1"/>
</dbReference>
<dbReference type="VEuPathDB" id="TrichDB:TVAGG3_0358640"/>
<evidence type="ECO:0000313" key="1">
    <source>
        <dbReference type="EMBL" id="EAY11032.1"/>
    </source>
</evidence>
<dbReference type="InterPro" id="IPR036102">
    <property type="entry name" value="OsmC/Ohrsf"/>
</dbReference>
<dbReference type="Proteomes" id="UP000001542">
    <property type="component" value="Unassembled WGS sequence"/>
</dbReference>
<dbReference type="EMBL" id="DS113327">
    <property type="protein sequence ID" value="EAY11032.1"/>
    <property type="molecule type" value="Genomic_DNA"/>
</dbReference>
<dbReference type="SUPFAM" id="SSF82784">
    <property type="entry name" value="OsmC-like"/>
    <property type="match status" value="1"/>
</dbReference>
<dbReference type="Gene3D" id="3.30.300.20">
    <property type="match status" value="1"/>
</dbReference>
<evidence type="ECO:0000313" key="2">
    <source>
        <dbReference type="Proteomes" id="UP000001542"/>
    </source>
</evidence>
<dbReference type="Pfam" id="PF02566">
    <property type="entry name" value="OsmC"/>
    <property type="match status" value="1"/>
</dbReference>
<organism evidence="1 2">
    <name type="scientific">Trichomonas vaginalis (strain ATCC PRA-98 / G3)</name>
    <dbReference type="NCBI Taxonomy" id="412133"/>
    <lineage>
        <taxon>Eukaryota</taxon>
        <taxon>Metamonada</taxon>
        <taxon>Parabasalia</taxon>
        <taxon>Trichomonadida</taxon>
        <taxon>Trichomonadidae</taxon>
        <taxon>Trichomonas</taxon>
    </lineage>
</organism>
<reference evidence="1" key="2">
    <citation type="journal article" date="2007" name="Science">
        <title>Draft genome sequence of the sexually transmitted pathogen Trichomonas vaginalis.</title>
        <authorList>
            <person name="Carlton J.M."/>
            <person name="Hirt R.P."/>
            <person name="Silva J.C."/>
            <person name="Delcher A.L."/>
            <person name="Schatz M."/>
            <person name="Zhao Q."/>
            <person name="Wortman J.R."/>
            <person name="Bidwell S.L."/>
            <person name="Alsmark U.C.M."/>
            <person name="Besteiro S."/>
            <person name="Sicheritz-Ponten T."/>
            <person name="Noel C.J."/>
            <person name="Dacks J.B."/>
            <person name="Foster P.G."/>
            <person name="Simillion C."/>
            <person name="Van de Peer Y."/>
            <person name="Miranda-Saavedra D."/>
            <person name="Barton G.J."/>
            <person name="Westrop G.D."/>
            <person name="Mueller S."/>
            <person name="Dessi D."/>
            <person name="Fiori P.L."/>
            <person name="Ren Q."/>
            <person name="Paulsen I."/>
            <person name="Zhang H."/>
            <person name="Bastida-Corcuera F.D."/>
            <person name="Simoes-Barbosa A."/>
            <person name="Brown M.T."/>
            <person name="Hayes R.D."/>
            <person name="Mukherjee M."/>
            <person name="Okumura C.Y."/>
            <person name="Schneider R."/>
            <person name="Smith A.J."/>
            <person name="Vanacova S."/>
            <person name="Villalvazo M."/>
            <person name="Haas B.J."/>
            <person name="Pertea M."/>
            <person name="Feldblyum T.V."/>
            <person name="Utterback T.R."/>
            <person name="Shu C.L."/>
            <person name="Osoegawa K."/>
            <person name="de Jong P.J."/>
            <person name="Hrdy I."/>
            <person name="Horvathova L."/>
            <person name="Zubacova Z."/>
            <person name="Dolezal P."/>
            <person name="Malik S.B."/>
            <person name="Logsdon J.M. Jr."/>
            <person name="Henze K."/>
            <person name="Gupta A."/>
            <person name="Wang C.C."/>
            <person name="Dunne R.L."/>
            <person name="Upcroft J.A."/>
            <person name="Upcroft P."/>
            <person name="White O."/>
            <person name="Salzberg S.L."/>
            <person name="Tang P."/>
            <person name="Chiu C.-H."/>
            <person name="Lee Y.-S."/>
            <person name="Embley T.M."/>
            <person name="Coombs G.H."/>
            <person name="Mottram J.C."/>
            <person name="Tachezy J."/>
            <person name="Fraser-Liggett C.M."/>
            <person name="Johnson P.J."/>
        </authorList>
    </citation>
    <scope>NUCLEOTIDE SEQUENCE [LARGE SCALE GENOMIC DNA]</scope>
    <source>
        <strain evidence="1">G3</strain>
    </source>
</reference>